<dbReference type="GO" id="GO:0003690">
    <property type="term" value="F:double-stranded DNA binding"/>
    <property type="evidence" value="ECO:0007669"/>
    <property type="project" value="TreeGrafter"/>
</dbReference>
<dbReference type="SUPFAM" id="SSF46785">
    <property type="entry name" value="Winged helix' DNA-binding domain"/>
    <property type="match status" value="1"/>
</dbReference>
<comment type="subcellular location">
    <subcellularLocation>
        <location evidence="2">Chromosome</location>
    </subcellularLocation>
    <subcellularLocation>
        <location evidence="1 6">Nucleus</location>
    </subcellularLocation>
</comment>
<dbReference type="InterPro" id="IPR036388">
    <property type="entry name" value="WH-like_DNA-bd_sf"/>
</dbReference>
<evidence type="ECO:0000259" key="8">
    <source>
        <dbReference type="PROSITE" id="PS51504"/>
    </source>
</evidence>
<name>A0A8S3Q763_MYTED</name>
<protein>
    <recommendedName>
        <fullName evidence="8">H15 domain-containing protein</fullName>
    </recommendedName>
</protein>
<comment type="similarity">
    <text evidence="6">Belongs to the histone H1/H5 family.</text>
</comment>
<dbReference type="OrthoDB" id="1110759at2759"/>
<feature type="compositionally biased region" description="Basic residues" evidence="7">
    <location>
        <begin position="153"/>
        <end position="168"/>
    </location>
</feature>
<evidence type="ECO:0000256" key="1">
    <source>
        <dbReference type="ARBA" id="ARBA00004123"/>
    </source>
</evidence>
<dbReference type="PRINTS" id="PR00624">
    <property type="entry name" value="HISTONEH5"/>
</dbReference>
<evidence type="ECO:0000256" key="4">
    <source>
        <dbReference type="ARBA" id="ARBA00023125"/>
    </source>
</evidence>
<sequence length="177" mass="19372">MASTSPAKNGPKKVAKPPPSHPPTIQMVKDALEAISEPKGVPASAIKNYICEKYKDINPNSLKPRLRQALTKGLEKGIIVQTKATLEKPVLMSRFKLVKEKTKKVKKTTEETVKKTTKVKTSTEKKTTTKKATEKVKATKSPKKTATKEKKETKPKKAKSPAKTKTTKAAKPVKAVS</sequence>
<dbReference type="CDD" id="cd00073">
    <property type="entry name" value="H15"/>
    <property type="match status" value="1"/>
</dbReference>
<dbReference type="EMBL" id="CAJPWZ010000372">
    <property type="protein sequence ID" value="CAG2191880.1"/>
    <property type="molecule type" value="Genomic_DNA"/>
</dbReference>
<gene>
    <name evidence="9" type="ORF">MEDL_7088</name>
</gene>
<dbReference type="PROSITE" id="PS51504">
    <property type="entry name" value="H15"/>
    <property type="match status" value="1"/>
</dbReference>
<dbReference type="GO" id="GO:0030527">
    <property type="term" value="F:structural constituent of chromatin"/>
    <property type="evidence" value="ECO:0007669"/>
    <property type="project" value="InterPro"/>
</dbReference>
<reference evidence="9" key="1">
    <citation type="submission" date="2021-03" db="EMBL/GenBank/DDBJ databases">
        <authorList>
            <person name="Bekaert M."/>
        </authorList>
    </citation>
    <scope>NUCLEOTIDE SEQUENCE</scope>
</reference>
<dbReference type="GO" id="GO:0030261">
    <property type="term" value="P:chromosome condensation"/>
    <property type="evidence" value="ECO:0007669"/>
    <property type="project" value="TreeGrafter"/>
</dbReference>
<dbReference type="GO" id="GO:0005634">
    <property type="term" value="C:nucleus"/>
    <property type="evidence" value="ECO:0007669"/>
    <property type="project" value="UniProtKB-SubCell"/>
</dbReference>
<keyword evidence="10" id="KW-1185">Reference proteome</keyword>
<dbReference type="GO" id="GO:0031492">
    <property type="term" value="F:nucleosomal DNA binding"/>
    <property type="evidence" value="ECO:0007669"/>
    <property type="project" value="TreeGrafter"/>
</dbReference>
<evidence type="ECO:0000256" key="6">
    <source>
        <dbReference type="RuleBase" id="RU003894"/>
    </source>
</evidence>
<evidence type="ECO:0000256" key="5">
    <source>
        <dbReference type="ARBA" id="ARBA00023242"/>
    </source>
</evidence>
<organism evidence="9 10">
    <name type="scientific">Mytilus edulis</name>
    <name type="common">Blue mussel</name>
    <dbReference type="NCBI Taxonomy" id="6550"/>
    <lineage>
        <taxon>Eukaryota</taxon>
        <taxon>Metazoa</taxon>
        <taxon>Spiralia</taxon>
        <taxon>Lophotrochozoa</taxon>
        <taxon>Mollusca</taxon>
        <taxon>Bivalvia</taxon>
        <taxon>Autobranchia</taxon>
        <taxon>Pteriomorphia</taxon>
        <taxon>Mytilida</taxon>
        <taxon>Mytiloidea</taxon>
        <taxon>Mytilidae</taxon>
        <taxon>Mytilinae</taxon>
        <taxon>Mytilus</taxon>
    </lineage>
</organism>
<feature type="region of interest" description="Disordered" evidence="7">
    <location>
        <begin position="101"/>
        <end position="177"/>
    </location>
</feature>
<dbReference type="SMART" id="SM00526">
    <property type="entry name" value="H15"/>
    <property type="match status" value="1"/>
</dbReference>
<proteinExistence type="inferred from homology"/>
<dbReference type="InterPro" id="IPR005819">
    <property type="entry name" value="H1/H5"/>
</dbReference>
<evidence type="ECO:0000313" key="10">
    <source>
        <dbReference type="Proteomes" id="UP000683360"/>
    </source>
</evidence>
<evidence type="ECO:0000256" key="3">
    <source>
        <dbReference type="ARBA" id="ARBA00022454"/>
    </source>
</evidence>
<dbReference type="GO" id="GO:0045910">
    <property type="term" value="P:negative regulation of DNA recombination"/>
    <property type="evidence" value="ECO:0007669"/>
    <property type="project" value="TreeGrafter"/>
</dbReference>
<evidence type="ECO:0000313" key="9">
    <source>
        <dbReference type="EMBL" id="CAG2191880.1"/>
    </source>
</evidence>
<dbReference type="Gene3D" id="1.10.10.10">
    <property type="entry name" value="Winged helix-like DNA-binding domain superfamily/Winged helix DNA-binding domain"/>
    <property type="match status" value="1"/>
</dbReference>
<dbReference type="AlphaFoldDB" id="A0A8S3Q763"/>
<feature type="compositionally biased region" description="Basic and acidic residues" evidence="7">
    <location>
        <begin position="121"/>
        <end position="137"/>
    </location>
</feature>
<evidence type="ECO:0000256" key="7">
    <source>
        <dbReference type="SAM" id="MobiDB-lite"/>
    </source>
</evidence>
<dbReference type="InterPro" id="IPR036390">
    <property type="entry name" value="WH_DNA-bd_sf"/>
</dbReference>
<keyword evidence="4 6" id="KW-0238">DNA-binding</keyword>
<dbReference type="Proteomes" id="UP000683360">
    <property type="component" value="Unassembled WGS sequence"/>
</dbReference>
<feature type="domain" description="H15" evidence="8">
    <location>
        <begin position="20"/>
        <end position="99"/>
    </location>
</feature>
<dbReference type="Pfam" id="PF00538">
    <property type="entry name" value="Linker_histone"/>
    <property type="match status" value="1"/>
</dbReference>
<dbReference type="GO" id="GO:0006334">
    <property type="term" value="P:nucleosome assembly"/>
    <property type="evidence" value="ECO:0007669"/>
    <property type="project" value="InterPro"/>
</dbReference>
<keyword evidence="5 6" id="KW-0539">Nucleus</keyword>
<dbReference type="InterPro" id="IPR005818">
    <property type="entry name" value="Histone_H1/H5_H15"/>
</dbReference>
<accession>A0A8S3Q763</accession>
<comment type="caution">
    <text evidence="9">The sequence shown here is derived from an EMBL/GenBank/DDBJ whole genome shotgun (WGS) entry which is preliminary data.</text>
</comment>
<dbReference type="GO" id="GO:0000786">
    <property type="term" value="C:nucleosome"/>
    <property type="evidence" value="ECO:0007669"/>
    <property type="project" value="InterPro"/>
</dbReference>
<keyword evidence="3 6" id="KW-0158">Chromosome</keyword>
<dbReference type="PANTHER" id="PTHR11467:SF36">
    <property type="entry name" value="HISTONE 24-RELATED"/>
    <property type="match status" value="1"/>
</dbReference>
<dbReference type="PANTHER" id="PTHR11467">
    <property type="entry name" value="HISTONE H1"/>
    <property type="match status" value="1"/>
</dbReference>
<feature type="region of interest" description="Disordered" evidence="7">
    <location>
        <begin position="1"/>
        <end position="24"/>
    </location>
</feature>
<evidence type="ECO:0000256" key="2">
    <source>
        <dbReference type="ARBA" id="ARBA00004286"/>
    </source>
</evidence>